<sequence>MSVDTRSTPAAAAVAKIAARLRELPGAPLVGLSAHDGVVLDIVAASAPRARLAEETQLLHLHSPARDAAADGVPVLVTDLARTSCWPDCRDELRWWGIGALQCQPLAEPGGDPVGVLTVYGHDRHAFTDTLAGALREVYPSAVDVLAACSSDRIVPVPREPRPVPGWFRDGVAALADSSLHVTNERLCGVSSERVLVADSPVTAAPEA</sequence>
<organism evidence="2 3">
    <name type="scientific">Nocardia aurantia</name>
    <dbReference type="NCBI Taxonomy" id="2585199"/>
    <lineage>
        <taxon>Bacteria</taxon>
        <taxon>Bacillati</taxon>
        <taxon>Actinomycetota</taxon>
        <taxon>Actinomycetes</taxon>
        <taxon>Mycobacteriales</taxon>
        <taxon>Nocardiaceae</taxon>
        <taxon>Nocardia</taxon>
    </lineage>
</organism>
<comment type="caution">
    <text evidence="2">The sequence shown here is derived from an EMBL/GenBank/DDBJ whole genome shotgun (WGS) entry which is preliminary data.</text>
</comment>
<keyword evidence="3" id="KW-1185">Reference proteome</keyword>
<dbReference type="Pfam" id="PF13185">
    <property type="entry name" value="GAF_2"/>
    <property type="match status" value="1"/>
</dbReference>
<dbReference type="EMBL" id="WEGI01000005">
    <property type="protein sequence ID" value="MQY27253.1"/>
    <property type="molecule type" value="Genomic_DNA"/>
</dbReference>
<proteinExistence type="predicted"/>
<dbReference type="Gene3D" id="3.30.450.40">
    <property type="match status" value="1"/>
</dbReference>
<dbReference type="Proteomes" id="UP000431401">
    <property type="component" value="Unassembled WGS sequence"/>
</dbReference>
<protein>
    <recommendedName>
        <fullName evidence="1">GAF domain-containing protein</fullName>
    </recommendedName>
</protein>
<dbReference type="SUPFAM" id="SSF55781">
    <property type="entry name" value="GAF domain-like"/>
    <property type="match status" value="1"/>
</dbReference>
<evidence type="ECO:0000313" key="3">
    <source>
        <dbReference type="Proteomes" id="UP000431401"/>
    </source>
</evidence>
<reference evidence="2 3" key="1">
    <citation type="submission" date="2019-10" db="EMBL/GenBank/DDBJ databases">
        <title>Nocardia macrotermitis sp. nov. and Nocardia aurantia sp. nov., isolated from the gut of fungus growing-termite Macrotermes natalensis.</title>
        <authorList>
            <person name="Benndorf R."/>
            <person name="Schwitalla J."/>
            <person name="Martin K."/>
            <person name="De Beer W."/>
            <person name="Kaster A.-K."/>
            <person name="Vollmers J."/>
            <person name="Poulsen M."/>
            <person name="Beemelmanns C."/>
        </authorList>
    </citation>
    <scope>NUCLEOTIDE SEQUENCE [LARGE SCALE GENOMIC DNA]</scope>
    <source>
        <strain evidence="2 3">RB56</strain>
    </source>
</reference>
<dbReference type="InterPro" id="IPR029016">
    <property type="entry name" value="GAF-like_dom_sf"/>
</dbReference>
<accession>A0A7K0DND6</accession>
<dbReference type="AlphaFoldDB" id="A0A7K0DND6"/>
<feature type="domain" description="GAF" evidence="1">
    <location>
        <begin position="14"/>
        <end position="137"/>
    </location>
</feature>
<dbReference type="OrthoDB" id="4553614at2"/>
<evidence type="ECO:0000313" key="2">
    <source>
        <dbReference type="EMBL" id="MQY27253.1"/>
    </source>
</evidence>
<gene>
    <name evidence="2" type="ORF">NRB56_28360</name>
</gene>
<name>A0A7K0DND6_9NOCA</name>
<dbReference type="RefSeq" id="WP_153342028.1">
    <property type="nucleotide sequence ID" value="NZ_WEGI01000005.1"/>
</dbReference>
<dbReference type="InterPro" id="IPR003018">
    <property type="entry name" value="GAF"/>
</dbReference>
<evidence type="ECO:0000259" key="1">
    <source>
        <dbReference type="Pfam" id="PF13185"/>
    </source>
</evidence>